<feature type="transmembrane region" description="Helical" evidence="1">
    <location>
        <begin position="6"/>
        <end position="29"/>
    </location>
</feature>
<keyword evidence="1" id="KW-0472">Membrane</keyword>
<dbReference type="KEGG" id="lwe:lwe0077"/>
<evidence type="ECO:0000313" key="2">
    <source>
        <dbReference type="EMBL" id="CAK19495.1"/>
    </source>
</evidence>
<sequence length="175" mass="20574">MGDSIENILILSATILGISYTIIQVYTLVISVTPKMEVFITAENKSKLRLSKLIIYLLSFLGILFYASEYNSVSSNVEKNVYFIFLLYFIVFIIIYSVALLIKFKYNAYYILNGRLFKLNLIEDDLVFLVSMDSNQELNIQKKEILFTNKHVILNKQEFKKYKIKHMYLFEDKEL</sequence>
<reference evidence="2 3" key="1">
    <citation type="journal article" date="2006" name="J. Bacteriol.">
        <title>Whole-genome sequence of Listeria welshimeri reveals common steps in genome reduction with Listeria innocua as compared to Listeria monocytogenes.</title>
        <authorList>
            <person name="Hain T."/>
            <person name="Steinweg C."/>
            <person name="Kuenne C.T."/>
            <person name="Billion A."/>
            <person name="Ghai R."/>
            <person name="Chatterjee S.S."/>
            <person name="Domann E."/>
            <person name="Kaerst U."/>
            <person name="Goesmann A."/>
            <person name="Bekel T."/>
            <person name="Bartels D."/>
            <person name="Kaiser O."/>
            <person name="Meyer F."/>
            <person name="Puehler A."/>
            <person name="Weisshaar B."/>
            <person name="Wehland J."/>
            <person name="Liang C."/>
            <person name="Dandekar T."/>
            <person name="Lampidis R."/>
            <person name="Kreft J."/>
            <person name="Goebel W."/>
            <person name="Chakraborty T."/>
        </authorList>
    </citation>
    <scope>NUCLEOTIDE SEQUENCE [LARGE SCALE GENOMIC DNA]</scope>
    <source>
        <strain evidence="3">ATCC 35897 / DSM 20650 / CIP 8149 / NCTC 11857 / SLCC 5334 / V8</strain>
    </source>
</reference>
<organism evidence="2 3">
    <name type="scientific">Listeria welshimeri serovar 6b (strain ATCC 35897 / DSM 20650 / CCUG 15529 / CIP 8149 / NCTC 11857 / SLCC 5334 / V8)</name>
    <dbReference type="NCBI Taxonomy" id="386043"/>
    <lineage>
        <taxon>Bacteria</taxon>
        <taxon>Bacillati</taxon>
        <taxon>Bacillota</taxon>
        <taxon>Bacilli</taxon>
        <taxon>Bacillales</taxon>
        <taxon>Listeriaceae</taxon>
        <taxon>Listeria</taxon>
    </lineage>
</organism>
<dbReference type="EMBL" id="AM263198">
    <property type="protein sequence ID" value="CAK19495.1"/>
    <property type="molecule type" value="Genomic_DNA"/>
</dbReference>
<protein>
    <submittedName>
        <fullName evidence="2">Putative membrane protein</fullName>
    </submittedName>
</protein>
<feature type="transmembrane region" description="Helical" evidence="1">
    <location>
        <begin position="80"/>
        <end position="102"/>
    </location>
</feature>
<feature type="transmembrane region" description="Helical" evidence="1">
    <location>
        <begin position="50"/>
        <end position="68"/>
    </location>
</feature>
<evidence type="ECO:0000256" key="1">
    <source>
        <dbReference type="SAM" id="Phobius"/>
    </source>
</evidence>
<name>A0AER3_LISW6</name>
<dbReference type="AlphaFoldDB" id="A0AER3"/>
<dbReference type="Proteomes" id="UP000000779">
    <property type="component" value="Chromosome"/>
</dbReference>
<keyword evidence="1" id="KW-1133">Transmembrane helix</keyword>
<dbReference type="GeneID" id="61187960"/>
<proteinExistence type="predicted"/>
<dbReference type="HOGENOM" id="CLU_1530719_0_0_9"/>
<evidence type="ECO:0000313" key="3">
    <source>
        <dbReference type="Proteomes" id="UP000000779"/>
    </source>
</evidence>
<dbReference type="RefSeq" id="WP_011700950.1">
    <property type="nucleotide sequence ID" value="NC_008555.1"/>
</dbReference>
<gene>
    <name evidence="2" type="ordered locus">lwe0077</name>
</gene>
<keyword evidence="1" id="KW-0812">Transmembrane</keyword>
<accession>A0AER3</accession>